<feature type="transmembrane region" description="Helical" evidence="1">
    <location>
        <begin position="83"/>
        <end position="103"/>
    </location>
</feature>
<comment type="caution">
    <text evidence="2">The sequence shown here is derived from an EMBL/GenBank/DDBJ whole genome shotgun (WGS) entry which is preliminary data.</text>
</comment>
<proteinExistence type="predicted"/>
<dbReference type="Pfam" id="PF26512">
    <property type="entry name" value="SOI"/>
    <property type="match status" value="1"/>
</dbReference>
<evidence type="ECO:0000256" key="1">
    <source>
        <dbReference type="SAM" id="Phobius"/>
    </source>
</evidence>
<keyword evidence="3" id="KW-1185">Reference proteome</keyword>
<dbReference type="InterPro" id="IPR058965">
    <property type="entry name" value="SOI/HabA-like"/>
</dbReference>
<dbReference type="EMBL" id="JBFRYB010000001">
    <property type="protein sequence ID" value="MEX1663955.1"/>
    <property type="molecule type" value="Genomic_DNA"/>
</dbReference>
<dbReference type="RefSeq" id="WP_368374084.1">
    <property type="nucleotide sequence ID" value="NZ_JBFRYB010000001.1"/>
</dbReference>
<dbReference type="Proteomes" id="UP001557484">
    <property type="component" value="Unassembled WGS sequence"/>
</dbReference>
<keyword evidence="1" id="KW-1133">Transmembrane helix</keyword>
<protein>
    <submittedName>
        <fullName evidence="2">Uncharacterized protein</fullName>
    </submittedName>
</protein>
<keyword evidence="1" id="KW-0812">Transmembrane</keyword>
<sequence>MLIASGALLIFFAGVAGFGFLFYLLGEIRLWPFPTIEYQMPGSVKAWRMTHLEGVLGGVIHWIFALLLPLLPFTIKTIRRMSVAMISVGWMFTIASSMDALFTDSRGLAYGGPLTNNIAFFLFYVGILMVMYILLVIAYRSLRASD</sequence>
<keyword evidence="1" id="KW-0472">Membrane</keyword>
<feature type="transmembrane region" description="Helical" evidence="1">
    <location>
        <begin position="46"/>
        <end position="71"/>
    </location>
</feature>
<evidence type="ECO:0000313" key="2">
    <source>
        <dbReference type="EMBL" id="MEX1663955.1"/>
    </source>
</evidence>
<feature type="transmembrane region" description="Helical" evidence="1">
    <location>
        <begin position="118"/>
        <end position="139"/>
    </location>
</feature>
<accession>A0ABV3TRQ5</accession>
<name>A0ABV3TRQ5_9GAMM</name>
<organism evidence="2 3">
    <name type="scientific">Zhongshania arctica</name>
    <dbReference type="NCBI Taxonomy" id="3238302"/>
    <lineage>
        <taxon>Bacteria</taxon>
        <taxon>Pseudomonadati</taxon>
        <taxon>Pseudomonadota</taxon>
        <taxon>Gammaproteobacteria</taxon>
        <taxon>Cellvibrionales</taxon>
        <taxon>Spongiibacteraceae</taxon>
        <taxon>Zhongshania</taxon>
    </lineage>
</organism>
<reference evidence="2 3" key="1">
    <citation type="journal article" date="2011" name="Int. J. Syst. Evol. Microbiol.">
        <title>Zhongshania antarctica gen. nov., sp. nov. and Zhongshania guokunii sp. nov., gammaproteobacteria respectively isolated from coastal attached (fast) ice and surface seawater of the Antarctic.</title>
        <authorList>
            <person name="Li H.J."/>
            <person name="Zhang X.Y."/>
            <person name="Chen C.X."/>
            <person name="Zhang Y.J."/>
            <person name="Gao Z.M."/>
            <person name="Yu Y."/>
            <person name="Chen X.L."/>
            <person name="Chen B."/>
            <person name="Zhang Y.Z."/>
        </authorList>
    </citation>
    <scope>NUCLEOTIDE SEQUENCE [LARGE SCALE GENOMIC DNA]</scope>
    <source>
        <strain evidence="2 3">R06B22</strain>
    </source>
</reference>
<gene>
    <name evidence="2" type="ORF">AB4875_00580</name>
</gene>
<evidence type="ECO:0000313" key="3">
    <source>
        <dbReference type="Proteomes" id="UP001557484"/>
    </source>
</evidence>
<feature type="transmembrane region" description="Helical" evidence="1">
    <location>
        <begin position="7"/>
        <end position="26"/>
    </location>
</feature>